<evidence type="ECO:0000256" key="5">
    <source>
        <dbReference type="SAM" id="Phobius"/>
    </source>
</evidence>
<sequence length="208" mass="22736">MFVVARVVVGFGSAISNASAPVLLAELLPARTRRRILGLLLFCFYVDSLISALINSYYLTRILYQAGVTDTNTQLQINVGLNCWCFLVAVVGSFMLDVIGRRQQALISMAGMVAFWSLSDNTAGIYSTIAVNFPFQGFSSFAIAPMTSLYPPDISQYKLRAAGIAVFRLFDSGFGLLCSFAMSYAMEDLGWGTKGLQLEEVSRLFEGP</sequence>
<protein>
    <submittedName>
        <fullName evidence="6">Hexose transporter-like protein</fullName>
    </submittedName>
</protein>
<organism evidence="6 7">
    <name type="scientific">Apiospora marii</name>
    <dbReference type="NCBI Taxonomy" id="335849"/>
    <lineage>
        <taxon>Eukaryota</taxon>
        <taxon>Fungi</taxon>
        <taxon>Dikarya</taxon>
        <taxon>Ascomycota</taxon>
        <taxon>Pezizomycotina</taxon>
        <taxon>Sordariomycetes</taxon>
        <taxon>Xylariomycetidae</taxon>
        <taxon>Amphisphaeriales</taxon>
        <taxon>Apiosporaceae</taxon>
        <taxon>Apiospora</taxon>
    </lineage>
</organism>
<dbReference type="Proteomes" id="UP001396898">
    <property type="component" value="Unassembled WGS sequence"/>
</dbReference>
<evidence type="ECO:0000313" key="6">
    <source>
        <dbReference type="EMBL" id="KAK8018899.1"/>
    </source>
</evidence>
<keyword evidence="7" id="KW-1185">Reference proteome</keyword>
<dbReference type="PANTHER" id="PTHR48022:SF13">
    <property type="entry name" value="MAJOR FACILITATOR SUPERFAMILY (MFS) PROFILE DOMAIN-CONTAINING PROTEIN"/>
    <property type="match status" value="1"/>
</dbReference>
<dbReference type="EMBL" id="JAQQWI010000010">
    <property type="protein sequence ID" value="KAK8018899.1"/>
    <property type="molecule type" value="Genomic_DNA"/>
</dbReference>
<dbReference type="InterPro" id="IPR005828">
    <property type="entry name" value="MFS_sugar_transport-like"/>
</dbReference>
<evidence type="ECO:0000256" key="2">
    <source>
        <dbReference type="ARBA" id="ARBA00022692"/>
    </source>
</evidence>
<evidence type="ECO:0000256" key="1">
    <source>
        <dbReference type="ARBA" id="ARBA00004141"/>
    </source>
</evidence>
<feature type="transmembrane region" description="Helical" evidence="5">
    <location>
        <begin position="6"/>
        <end position="24"/>
    </location>
</feature>
<feature type="transmembrane region" description="Helical" evidence="5">
    <location>
        <begin position="79"/>
        <end position="99"/>
    </location>
</feature>
<name>A0ABR1RVA8_9PEZI</name>
<keyword evidence="4 5" id="KW-0472">Membrane</keyword>
<feature type="transmembrane region" description="Helical" evidence="5">
    <location>
        <begin position="36"/>
        <end position="59"/>
    </location>
</feature>
<reference evidence="6 7" key="1">
    <citation type="submission" date="2023-01" db="EMBL/GenBank/DDBJ databases">
        <title>Analysis of 21 Apiospora genomes using comparative genomics revels a genus with tremendous synthesis potential of carbohydrate active enzymes and secondary metabolites.</title>
        <authorList>
            <person name="Sorensen T."/>
        </authorList>
    </citation>
    <scope>NUCLEOTIDE SEQUENCE [LARGE SCALE GENOMIC DNA]</scope>
    <source>
        <strain evidence="6 7">CBS 20057</strain>
    </source>
</reference>
<dbReference type="SUPFAM" id="SSF103473">
    <property type="entry name" value="MFS general substrate transporter"/>
    <property type="match status" value="1"/>
</dbReference>
<accession>A0ABR1RVA8</accession>
<dbReference type="Pfam" id="PF00083">
    <property type="entry name" value="Sugar_tr"/>
    <property type="match status" value="1"/>
</dbReference>
<dbReference type="PROSITE" id="PS00216">
    <property type="entry name" value="SUGAR_TRANSPORT_1"/>
    <property type="match status" value="1"/>
</dbReference>
<comment type="caution">
    <text evidence="6">The sequence shown here is derived from an EMBL/GenBank/DDBJ whole genome shotgun (WGS) entry which is preliminary data.</text>
</comment>
<evidence type="ECO:0000313" key="7">
    <source>
        <dbReference type="Proteomes" id="UP001396898"/>
    </source>
</evidence>
<keyword evidence="3 5" id="KW-1133">Transmembrane helix</keyword>
<keyword evidence="2 5" id="KW-0812">Transmembrane</keyword>
<proteinExistence type="predicted"/>
<comment type="subcellular location">
    <subcellularLocation>
        <location evidence="1">Membrane</location>
        <topology evidence="1">Multi-pass membrane protein</topology>
    </subcellularLocation>
</comment>
<feature type="transmembrane region" description="Helical" evidence="5">
    <location>
        <begin position="165"/>
        <end position="186"/>
    </location>
</feature>
<dbReference type="Gene3D" id="1.20.1250.20">
    <property type="entry name" value="MFS general substrate transporter like domains"/>
    <property type="match status" value="2"/>
</dbReference>
<dbReference type="InterPro" id="IPR050360">
    <property type="entry name" value="MFS_Sugar_Transporters"/>
</dbReference>
<dbReference type="PANTHER" id="PTHR48022">
    <property type="entry name" value="PLASTIDIC GLUCOSE TRANSPORTER 4"/>
    <property type="match status" value="1"/>
</dbReference>
<evidence type="ECO:0000256" key="4">
    <source>
        <dbReference type="ARBA" id="ARBA00023136"/>
    </source>
</evidence>
<dbReference type="InterPro" id="IPR036259">
    <property type="entry name" value="MFS_trans_sf"/>
</dbReference>
<evidence type="ECO:0000256" key="3">
    <source>
        <dbReference type="ARBA" id="ARBA00022989"/>
    </source>
</evidence>
<dbReference type="InterPro" id="IPR005829">
    <property type="entry name" value="Sugar_transporter_CS"/>
</dbReference>
<gene>
    <name evidence="6" type="ORF">PG991_008089</name>
</gene>